<dbReference type="RefSeq" id="XP_066650870.1">
    <property type="nucleotide sequence ID" value="XM_066801724.1"/>
</dbReference>
<reference evidence="2 3" key="1">
    <citation type="submission" date="2024-04" db="EMBL/GenBank/DDBJ databases">
        <title>Phyllosticta paracitricarpa is synonymous to the EU quarantine fungus P. citricarpa based on phylogenomic analyses.</title>
        <authorList>
            <consortium name="Lawrence Berkeley National Laboratory"/>
            <person name="Van ingen-buijs V.A."/>
            <person name="Van westerhoven A.C."/>
            <person name="Haridas S."/>
            <person name="Skiadas P."/>
            <person name="Martin F."/>
            <person name="Groenewald J.Z."/>
            <person name="Crous P.W."/>
            <person name="Seidl M.F."/>
        </authorList>
    </citation>
    <scope>NUCLEOTIDE SEQUENCE [LARGE SCALE GENOMIC DNA]</scope>
    <source>
        <strain evidence="2 3">CPC 17464</strain>
    </source>
</reference>
<keyword evidence="1" id="KW-0472">Membrane</keyword>
<feature type="transmembrane region" description="Helical" evidence="1">
    <location>
        <begin position="93"/>
        <end position="113"/>
    </location>
</feature>
<sequence length="142" mass="16606">MNPFVERHRREWAQRVSDAIEHVRECSFVWSTTATLWLFIVGILWSLLQDTSENRRDFCRTHIQTLNRQVVASWIMLVGNMLGRINCQRRCKWALYATCILLLAIRSSAIVYAQSIDGEVPTVIESFRAFKAVMGSIWRKRC</sequence>
<keyword evidence="1" id="KW-1133">Transmembrane helix</keyword>
<evidence type="ECO:0000256" key="1">
    <source>
        <dbReference type="SAM" id="Phobius"/>
    </source>
</evidence>
<dbReference type="Proteomes" id="UP001360953">
    <property type="component" value="Unassembled WGS sequence"/>
</dbReference>
<protein>
    <submittedName>
        <fullName evidence="2">Uncharacterized protein</fullName>
    </submittedName>
</protein>
<accession>A0ABR1L6G3</accession>
<keyword evidence="3" id="KW-1185">Reference proteome</keyword>
<evidence type="ECO:0000313" key="3">
    <source>
        <dbReference type="Proteomes" id="UP001360953"/>
    </source>
</evidence>
<organism evidence="2 3">
    <name type="scientific">Phyllosticta citribraziliensis</name>
    <dbReference type="NCBI Taxonomy" id="989973"/>
    <lineage>
        <taxon>Eukaryota</taxon>
        <taxon>Fungi</taxon>
        <taxon>Dikarya</taxon>
        <taxon>Ascomycota</taxon>
        <taxon>Pezizomycotina</taxon>
        <taxon>Dothideomycetes</taxon>
        <taxon>Dothideomycetes incertae sedis</taxon>
        <taxon>Botryosphaeriales</taxon>
        <taxon>Phyllostictaceae</taxon>
        <taxon>Phyllosticta</taxon>
    </lineage>
</organism>
<dbReference type="EMBL" id="JBBPEH010000013">
    <property type="protein sequence ID" value="KAK7530797.1"/>
    <property type="molecule type" value="Genomic_DNA"/>
</dbReference>
<dbReference type="GeneID" id="92034630"/>
<name>A0ABR1L6G3_9PEZI</name>
<keyword evidence="1" id="KW-0812">Transmembrane</keyword>
<feature type="transmembrane region" description="Helical" evidence="1">
    <location>
        <begin position="28"/>
        <end position="48"/>
    </location>
</feature>
<evidence type="ECO:0000313" key="2">
    <source>
        <dbReference type="EMBL" id="KAK7530797.1"/>
    </source>
</evidence>
<comment type="caution">
    <text evidence="2">The sequence shown here is derived from an EMBL/GenBank/DDBJ whole genome shotgun (WGS) entry which is preliminary data.</text>
</comment>
<gene>
    <name evidence="2" type="ORF">J3D65DRAFT_639589</name>
</gene>
<proteinExistence type="predicted"/>